<organism evidence="3">
    <name type="scientific">Schistocephalus solidus</name>
    <name type="common">Tapeworm</name>
    <dbReference type="NCBI Taxonomy" id="70667"/>
    <lineage>
        <taxon>Eukaryota</taxon>
        <taxon>Metazoa</taxon>
        <taxon>Spiralia</taxon>
        <taxon>Lophotrochozoa</taxon>
        <taxon>Platyhelminthes</taxon>
        <taxon>Cestoda</taxon>
        <taxon>Eucestoda</taxon>
        <taxon>Diphyllobothriidea</taxon>
        <taxon>Diphyllobothriidae</taxon>
        <taxon>Schistocephalus</taxon>
    </lineage>
</organism>
<dbReference type="Proteomes" id="UP000275846">
    <property type="component" value="Unassembled WGS sequence"/>
</dbReference>
<sequence>MTNTKGKREFLEAWYSPAGSINRHVDLDIHYEGLRLRLTAPRLNATSITGNPATRNPNDPPFTLPLQHREQQLFHLPLPVAHNPT</sequence>
<reference evidence="3" key="1">
    <citation type="submission" date="2016-06" db="UniProtKB">
        <authorList>
            <consortium name="WormBaseParasite"/>
        </authorList>
    </citation>
    <scope>IDENTIFICATION</scope>
</reference>
<proteinExistence type="predicted"/>
<evidence type="ECO:0000313" key="2">
    <source>
        <dbReference type="Proteomes" id="UP000275846"/>
    </source>
</evidence>
<evidence type="ECO:0000313" key="1">
    <source>
        <dbReference type="EMBL" id="VDM03719.1"/>
    </source>
</evidence>
<accession>A0A183TLI5</accession>
<dbReference type="WBParaSite" id="SSLN_0001799401-mRNA-1">
    <property type="protein sequence ID" value="SSLN_0001799401-mRNA-1"/>
    <property type="gene ID" value="SSLN_0001799401"/>
</dbReference>
<evidence type="ECO:0000313" key="3">
    <source>
        <dbReference type="WBParaSite" id="SSLN_0001799401-mRNA-1"/>
    </source>
</evidence>
<dbReference type="EMBL" id="UYSU01042348">
    <property type="protein sequence ID" value="VDM03719.1"/>
    <property type="molecule type" value="Genomic_DNA"/>
</dbReference>
<gene>
    <name evidence="1" type="ORF">SSLN_LOCUS17333</name>
</gene>
<keyword evidence="2" id="KW-1185">Reference proteome</keyword>
<dbReference type="OrthoDB" id="6302520at2759"/>
<protein>
    <submittedName>
        <fullName evidence="3">SHSP domain-containing protein</fullName>
    </submittedName>
</protein>
<reference evidence="1 2" key="2">
    <citation type="submission" date="2018-11" db="EMBL/GenBank/DDBJ databases">
        <authorList>
            <consortium name="Pathogen Informatics"/>
        </authorList>
    </citation>
    <scope>NUCLEOTIDE SEQUENCE [LARGE SCALE GENOMIC DNA]</scope>
    <source>
        <strain evidence="1 2">NST_G2</strain>
    </source>
</reference>
<name>A0A183TLI5_SCHSO</name>
<dbReference type="AlphaFoldDB" id="A0A183TLI5"/>